<gene>
    <name evidence="2" type="ORF">G6N74_26195</name>
</gene>
<dbReference type="RefSeq" id="WP_165120938.1">
    <property type="nucleotide sequence ID" value="NZ_JAAKZG010000017.1"/>
</dbReference>
<proteinExistence type="predicted"/>
<name>A0A7C9RAZ2_9HYPH</name>
<feature type="domain" description="MaoC-like" evidence="1">
    <location>
        <begin position="12"/>
        <end position="114"/>
    </location>
</feature>
<dbReference type="SUPFAM" id="SSF54637">
    <property type="entry name" value="Thioesterase/thiol ester dehydrase-isomerase"/>
    <property type="match status" value="1"/>
</dbReference>
<protein>
    <submittedName>
        <fullName evidence="2">MaoC family dehydratase</fullName>
    </submittedName>
</protein>
<evidence type="ECO:0000313" key="3">
    <source>
        <dbReference type="Proteomes" id="UP000481252"/>
    </source>
</evidence>
<dbReference type="InterPro" id="IPR002539">
    <property type="entry name" value="MaoC-like_dom"/>
</dbReference>
<dbReference type="PANTHER" id="PTHR42993">
    <property type="entry name" value="MAOC-LIKE DEHYDRATASE DOMAIN-CONTAINING PROTEIN"/>
    <property type="match status" value="1"/>
</dbReference>
<dbReference type="InterPro" id="IPR029069">
    <property type="entry name" value="HotDog_dom_sf"/>
</dbReference>
<reference evidence="2 3" key="1">
    <citation type="submission" date="2020-02" db="EMBL/GenBank/DDBJ databases">
        <title>Genome sequence of the type strain CGMCC 1.15528 of Mesorhizobium zhangyense.</title>
        <authorList>
            <person name="Gao J."/>
            <person name="Sun J."/>
        </authorList>
    </citation>
    <scope>NUCLEOTIDE SEQUENCE [LARGE SCALE GENOMIC DNA]</scope>
    <source>
        <strain evidence="2 3">CGMCC 1.15528</strain>
    </source>
</reference>
<dbReference type="PANTHER" id="PTHR42993:SF1">
    <property type="entry name" value="MAOC-LIKE DEHYDRATASE DOMAIN-CONTAINING PROTEIN"/>
    <property type="match status" value="1"/>
</dbReference>
<accession>A0A7C9RAZ2</accession>
<dbReference type="Gene3D" id="3.10.129.10">
    <property type="entry name" value="Hotdog Thioesterase"/>
    <property type="match status" value="1"/>
</dbReference>
<sequence>MRVFESPSELGKVIGERIGPGEWITVTQKMIDDFANATGDHQWIHVDVERAKREAPGGKTIAHGYLVMSIIGVLQPTIYTVRSSRTLNYGINKLRFLNAVPVDSRIRLSEVIRSVEEASGGLRVTSEITIEIEGAERPALVADILFLYFA</sequence>
<evidence type="ECO:0000313" key="2">
    <source>
        <dbReference type="EMBL" id="NGN44554.1"/>
    </source>
</evidence>
<dbReference type="CDD" id="cd03450">
    <property type="entry name" value="NodN"/>
    <property type="match status" value="1"/>
</dbReference>
<dbReference type="Pfam" id="PF01575">
    <property type="entry name" value="MaoC_dehydratas"/>
    <property type="match status" value="1"/>
</dbReference>
<organism evidence="2 3">
    <name type="scientific">Mesorhizobium zhangyense</name>
    <dbReference type="NCBI Taxonomy" id="1776730"/>
    <lineage>
        <taxon>Bacteria</taxon>
        <taxon>Pseudomonadati</taxon>
        <taxon>Pseudomonadota</taxon>
        <taxon>Alphaproteobacteria</taxon>
        <taxon>Hyphomicrobiales</taxon>
        <taxon>Phyllobacteriaceae</taxon>
        <taxon>Mesorhizobium</taxon>
    </lineage>
</organism>
<dbReference type="AlphaFoldDB" id="A0A7C9RAZ2"/>
<comment type="caution">
    <text evidence="2">The sequence shown here is derived from an EMBL/GenBank/DDBJ whole genome shotgun (WGS) entry which is preliminary data.</text>
</comment>
<dbReference type="InterPro" id="IPR039375">
    <property type="entry name" value="NodN-like"/>
</dbReference>
<dbReference type="Proteomes" id="UP000481252">
    <property type="component" value="Unassembled WGS sequence"/>
</dbReference>
<evidence type="ECO:0000259" key="1">
    <source>
        <dbReference type="Pfam" id="PF01575"/>
    </source>
</evidence>
<dbReference type="EMBL" id="JAAKZG010000017">
    <property type="protein sequence ID" value="NGN44554.1"/>
    <property type="molecule type" value="Genomic_DNA"/>
</dbReference>
<keyword evidence="3" id="KW-1185">Reference proteome</keyword>